<dbReference type="AlphaFoldDB" id="A0A0G0G2Y1"/>
<keyword evidence="1" id="KW-0812">Transmembrane</keyword>
<comment type="caution">
    <text evidence="2">The sequence shown here is derived from an EMBL/GenBank/DDBJ whole genome shotgun (WGS) entry which is preliminary data.</text>
</comment>
<dbReference type="Proteomes" id="UP000034917">
    <property type="component" value="Unassembled WGS sequence"/>
</dbReference>
<feature type="transmembrane region" description="Helical" evidence="1">
    <location>
        <begin position="38"/>
        <end position="61"/>
    </location>
</feature>
<keyword evidence="1" id="KW-1133">Transmembrane helix</keyword>
<sequence length="68" mass="8161">MTENRREKTNRFCPEKKEVMNMMKNWAYGNYGGMMAGFQFWGLLTWVALLVFLVLGSVYFWKQIKKNK</sequence>
<dbReference type="EMBL" id="LBSV01000007">
    <property type="protein sequence ID" value="KKQ25543.1"/>
    <property type="molecule type" value="Genomic_DNA"/>
</dbReference>
<gene>
    <name evidence="2" type="ORF">US40_C0007G0042</name>
</gene>
<evidence type="ECO:0000256" key="1">
    <source>
        <dbReference type="SAM" id="Phobius"/>
    </source>
</evidence>
<name>A0A0G0G2Y1_9BACT</name>
<evidence type="ECO:0000313" key="2">
    <source>
        <dbReference type="EMBL" id="KKQ25543.1"/>
    </source>
</evidence>
<accession>A0A0G0G2Y1</accession>
<proteinExistence type="predicted"/>
<protein>
    <submittedName>
        <fullName evidence="2">Uncharacterized protein</fullName>
    </submittedName>
</protein>
<reference evidence="2 3" key="1">
    <citation type="journal article" date="2015" name="Nature">
        <title>rRNA introns, odd ribosomes, and small enigmatic genomes across a large radiation of phyla.</title>
        <authorList>
            <person name="Brown C.T."/>
            <person name="Hug L.A."/>
            <person name="Thomas B.C."/>
            <person name="Sharon I."/>
            <person name="Castelle C.J."/>
            <person name="Singh A."/>
            <person name="Wilkins M.J."/>
            <person name="Williams K.H."/>
            <person name="Banfield J.F."/>
        </authorList>
    </citation>
    <scope>NUCLEOTIDE SEQUENCE [LARGE SCALE GENOMIC DNA]</scope>
</reference>
<evidence type="ECO:0000313" key="3">
    <source>
        <dbReference type="Proteomes" id="UP000034917"/>
    </source>
</evidence>
<keyword evidence="1" id="KW-0472">Membrane</keyword>
<organism evidence="2 3">
    <name type="scientific">Candidatus Roizmanbacteria bacterium GW2011_GWC2_37_13</name>
    <dbReference type="NCBI Taxonomy" id="1618486"/>
    <lineage>
        <taxon>Bacteria</taxon>
        <taxon>Candidatus Roizmaniibacteriota</taxon>
    </lineage>
</organism>